<feature type="transmembrane region" description="Helical" evidence="2">
    <location>
        <begin position="20"/>
        <end position="40"/>
    </location>
</feature>
<protein>
    <submittedName>
        <fullName evidence="3">Type II secretion system protein</fullName>
    </submittedName>
</protein>
<keyword evidence="2" id="KW-0812">Transmembrane</keyword>
<evidence type="ECO:0000313" key="3">
    <source>
        <dbReference type="EMBL" id="RGW55717.1"/>
    </source>
</evidence>
<dbReference type="AlphaFoldDB" id="A0A395XQE1"/>
<evidence type="ECO:0000256" key="1">
    <source>
        <dbReference type="SAM" id="MobiDB-lite"/>
    </source>
</evidence>
<name>A0A395XQE1_9FIRM</name>
<dbReference type="Proteomes" id="UP000266376">
    <property type="component" value="Unassembled WGS sequence"/>
</dbReference>
<feature type="region of interest" description="Disordered" evidence="1">
    <location>
        <begin position="120"/>
        <end position="143"/>
    </location>
</feature>
<keyword evidence="2" id="KW-1133">Transmembrane helix</keyword>
<dbReference type="EMBL" id="QSAJ01000002">
    <property type="protein sequence ID" value="RGW55717.1"/>
    <property type="molecule type" value="Genomic_DNA"/>
</dbReference>
<proteinExistence type="predicted"/>
<gene>
    <name evidence="3" type="ORF">DWV67_01220</name>
</gene>
<sequence>MRPIKKSRANAGETLVEVVASIFIFLILMGILQGAITYSSNSLKKNKEIRIDNAKIMEALQNTEVTSVENNKSIDFNATNSDMSIKGNHVFSVATDLNKKIVTYTDSKGEEQTTTFYLYGSPDADASQSDAQVHTTPEGGGNS</sequence>
<organism evidence="3 4">
    <name type="scientific">Dorea formicigenerans</name>
    <dbReference type="NCBI Taxonomy" id="39486"/>
    <lineage>
        <taxon>Bacteria</taxon>
        <taxon>Bacillati</taxon>
        <taxon>Bacillota</taxon>
        <taxon>Clostridia</taxon>
        <taxon>Lachnospirales</taxon>
        <taxon>Lachnospiraceae</taxon>
        <taxon>Dorea</taxon>
    </lineage>
</organism>
<accession>A0A395XQE1</accession>
<evidence type="ECO:0000313" key="4">
    <source>
        <dbReference type="Proteomes" id="UP000266376"/>
    </source>
</evidence>
<keyword evidence="2" id="KW-0472">Membrane</keyword>
<comment type="caution">
    <text evidence="3">The sequence shown here is derived from an EMBL/GenBank/DDBJ whole genome shotgun (WGS) entry which is preliminary data.</text>
</comment>
<reference evidence="3 4" key="1">
    <citation type="submission" date="2018-08" db="EMBL/GenBank/DDBJ databases">
        <title>A genome reference for cultivated species of the human gut microbiota.</title>
        <authorList>
            <person name="Zou Y."/>
            <person name="Xue W."/>
            <person name="Luo G."/>
        </authorList>
    </citation>
    <scope>NUCLEOTIDE SEQUENCE [LARGE SCALE GENOMIC DNA]</scope>
    <source>
        <strain evidence="3 4">AF12-11</strain>
    </source>
</reference>
<feature type="compositionally biased region" description="Polar residues" evidence="1">
    <location>
        <begin position="126"/>
        <end position="135"/>
    </location>
</feature>
<evidence type="ECO:0000256" key="2">
    <source>
        <dbReference type="SAM" id="Phobius"/>
    </source>
</evidence>